<evidence type="ECO:0000256" key="1">
    <source>
        <dbReference type="SAM" id="Coils"/>
    </source>
</evidence>
<gene>
    <name evidence="2" type="ORF">EDC56_1252</name>
</gene>
<dbReference type="Gene3D" id="1.20.120.330">
    <property type="entry name" value="Nucleotidyltransferases domain 2"/>
    <property type="match status" value="1"/>
</dbReference>
<evidence type="ECO:0000313" key="3">
    <source>
        <dbReference type="Proteomes" id="UP000275394"/>
    </source>
</evidence>
<comment type="caution">
    <text evidence="2">The sequence shown here is derived from an EMBL/GenBank/DDBJ whole genome shotgun (WGS) entry which is preliminary data.</text>
</comment>
<name>A0A3N2E0Q8_9GAMM</name>
<accession>A0A3N2E0Q8</accession>
<reference evidence="2 3" key="1">
    <citation type="submission" date="2018-11" db="EMBL/GenBank/DDBJ databases">
        <title>Genomic Encyclopedia of Type Strains, Phase IV (KMG-IV): sequencing the most valuable type-strain genomes for metagenomic binning, comparative biology and taxonomic classification.</title>
        <authorList>
            <person name="Goeker M."/>
        </authorList>
    </citation>
    <scope>NUCLEOTIDE SEQUENCE [LARGE SCALE GENOMIC DNA]</scope>
    <source>
        <strain evidence="2 3">DSM 100316</strain>
    </source>
</reference>
<dbReference type="Proteomes" id="UP000275394">
    <property type="component" value="Unassembled WGS sequence"/>
</dbReference>
<dbReference type="OrthoDB" id="8019720at2"/>
<evidence type="ECO:0000313" key="2">
    <source>
        <dbReference type="EMBL" id="ROS05703.1"/>
    </source>
</evidence>
<feature type="coiled-coil region" evidence="1">
    <location>
        <begin position="34"/>
        <end position="99"/>
    </location>
</feature>
<keyword evidence="3" id="KW-1185">Reference proteome</keyword>
<dbReference type="RefSeq" id="WP_123711598.1">
    <property type="nucleotide sequence ID" value="NZ_RKHR01000003.1"/>
</dbReference>
<dbReference type="AlphaFoldDB" id="A0A3N2E0Q8"/>
<proteinExistence type="predicted"/>
<keyword evidence="1" id="KW-0175">Coiled coil</keyword>
<sequence>MISQTLSTVIKIGGSVDPSLKKSVGYFGKLGAKAEAAKSDVKKLKGEQSKLLRELKKTEKGSKEYNKLEQEIDQATRSIKKAERAQARYNSRLKSHQRLVSMAKTGLLAVGVAAVASAGMLLGCADAAAENLDAVGKMSNSLGIASDRLQEMYIAAGHAGLSQGEFNTSIRKSTKALGNFANNGTGAAKTAMKQLGLSMEDLKDKTPSEQLDLVADSLLKVKNQSEKVGIANQIYGSTGVKMLEMMKDGSVGLAQAYADAAATGAIASEEQIADSAAYNDAQQKLKDTFAGLMNVINAGVIPVMTSLFSGMTAFIVKYKPFFLDLFAGFKEFGAVFLPLVRVGFSGLIQVAKTAYTVFQVIKSIVLWIGEKIGGWGKLFGKVANGLQTVQGAVGAVADEEMKMLGVDTEPFTLGRVSTAAHIARPKSPVPSATIAMSAKTAQQAAPRPVQNNNNVTQHISVNGQDAHNTALTIKRRTCDHLTDGGQM</sequence>
<dbReference type="EMBL" id="RKHR01000003">
    <property type="protein sequence ID" value="ROS05703.1"/>
    <property type="molecule type" value="Genomic_DNA"/>
</dbReference>
<organism evidence="2 3">
    <name type="scientific">Sinobacterium caligoides</name>
    <dbReference type="NCBI Taxonomy" id="933926"/>
    <lineage>
        <taxon>Bacteria</taxon>
        <taxon>Pseudomonadati</taxon>
        <taxon>Pseudomonadota</taxon>
        <taxon>Gammaproteobacteria</taxon>
        <taxon>Cellvibrionales</taxon>
        <taxon>Spongiibacteraceae</taxon>
        <taxon>Sinobacterium</taxon>
    </lineage>
</organism>
<protein>
    <submittedName>
        <fullName evidence="2">Uncharacterized protein</fullName>
    </submittedName>
</protein>